<dbReference type="Gene3D" id="3.40.640.10">
    <property type="entry name" value="Type I PLP-dependent aspartate aminotransferase-like (Major domain)"/>
    <property type="match status" value="1"/>
</dbReference>
<keyword evidence="4" id="KW-0032">Aminotransferase</keyword>
<dbReference type="PIRSF" id="PIRSF000390">
    <property type="entry name" value="PLP_StrS"/>
    <property type="match status" value="1"/>
</dbReference>
<keyword evidence="4" id="KW-0808">Transferase</keyword>
<evidence type="ECO:0000256" key="1">
    <source>
        <dbReference type="ARBA" id="ARBA00022898"/>
    </source>
</evidence>
<dbReference type="InterPro" id="IPR015422">
    <property type="entry name" value="PyrdxlP-dep_Trfase_small"/>
</dbReference>
<evidence type="ECO:0000313" key="5">
    <source>
        <dbReference type="Proteomes" id="UP001623660"/>
    </source>
</evidence>
<dbReference type="InterPro" id="IPR000653">
    <property type="entry name" value="DegT/StrS_aminotransferase"/>
</dbReference>
<evidence type="ECO:0000313" key="4">
    <source>
        <dbReference type="EMBL" id="MFL0196726.1"/>
    </source>
</evidence>
<comment type="caution">
    <text evidence="4">The sequence shown here is derived from an EMBL/GenBank/DDBJ whole genome shotgun (WGS) entry which is preliminary data.</text>
</comment>
<keyword evidence="1 3" id="KW-0663">Pyridoxal phosphate</keyword>
<dbReference type="Proteomes" id="UP001623660">
    <property type="component" value="Unassembled WGS sequence"/>
</dbReference>
<dbReference type="SUPFAM" id="SSF53383">
    <property type="entry name" value="PLP-dependent transferases"/>
    <property type="match status" value="1"/>
</dbReference>
<sequence length="374" mass="42471">MKVDFYTPQREYHEKKDEFNNAIKNVLEKGNFILGEEVSNLERAIEKYTGAKHAIAVASGTDALVISSDVLGFKNGKEVITSPFTFLASTSCLVKHNAKPVFVDIDEDTFNMNVNKIEEKINSNTKGILPIHLFCQMSNMDKIMDLASKNNLSVLEDAAEAFGMYWNGDNNAACKHSGTLGDVGVFSFFPTKTLGGYGDGGMIITNNSHLADMIKMFRVHGASKKYHYDYIGYNSRLDTIQAALLSVKLKYINESINRRNIVSTWYKDRLKDLPYLKIPKIKGNQKPVYYVFNILTEKRDELASYLKEKGIGYSIYYPIPLHLQKCFNYLGHKKGDFPVSEKICKEILALPIYPEITEDEVDFVCSTIKEFYRK</sequence>
<dbReference type="InterPro" id="IPR015421">
    <property type="entry name" value="PyrdxlP-dep_Trfase_major"/>
</dbReference>
<comment type="similarity">
    <text evidence="2 3">Belongs to the DegT/DnrJ/EryC1 family.</text>
</comment>
<accession>A0ABW8SMZ6</accession>
<name>A0ABW8SMZ6_9CLOT</name>
<proteinExistence type="inferred from homology"/>
<gene>
    <name evidence="4" type="ORF">ACJDU8_14345</name>
</gene>
<dbReference type="RefSeq" id="WP_406792834.1">
    <property type="nucleotide sequence ID" value="NZ_JBJHZX010000021.1"/>
</dbReference>
<dbReference type="Gene3D" id="3.90.1150.10">
    <property type="entry name" value="Aspartate Aminotransferase, domain 1"/>
    <property type="match status" value="1"/>
</dbReference>
<evidence type="ECO:0000256" key="2">
    <source>
        <dbReference type="ARBA" id="ARBA00037999"/>
    </source>
</evidence>
<dbReference type="Pfam" id="PF01041">
    <property type="entry name" value="DegT_DnrJ_EryC1"/>
    <property type="match status" value="1"/>
</dbReference>
<organism evidence="4 5">
    <name type="scientific">Candidatus Clostridium eludens</name>
    <dbReference type="NCBI Taxonomy" id="3381663"/>
    <lineage>
        <taxon>Bacteria</taxon>
        <taxon>Bacillati</taxon>
        <taxon>Bacillota</taxon>
        <taxon>Clostridia</taxon>
        <taxon>Eubacteriales</taxon>
        <taxon>Clostridiaceae</taxon>
        <taxon>Clostridium</taxon>
    </lineage>
</organism>
<dbReference type="EMBL" id="JBJHZX010000021">
    <property type="protein sequence ID" value="MFL0196726.1"/>
    <property type="molecule type" value="Genomic_DNA"/>
</dbReference>
<protein>
    <submittedName>
        <fullName evidence="4">DegT/DnrJ/EryC1/StrS family aminotransferase</fullName>
    </submittedName>
</protein>
<reference evidence="4 5" key="1">
    <citation type="submission" date="2024-11" db="EMBL/GenBank/DDBJ databases">
        <authorList>
            <person name="Heng Y.C."/>
            <person name="Lim A.C.H."/>
            <person name="Lee J.K.Y."/>
            <person name="Kittelmann S."/>
        </authorList>
    </citation>
    <scope>NUCLEOTIDE SEQUENCE [LARGE SCALE GENOMIC DNA]</scope>
    <source>
        <strain evidence="4 5">WILCCON 0269</strain>
    </source>
</reference>
<dbReference type="PANTHER" id="PTHR30244:SF36">
    <property type="entry name" value="3-OXO-GLUCOSE-6-PHOSPHATE:GLUTAMATE AMINOTRANSFERASE"/>
    <property type="match status" value="1"/>
</dbReference>
<dbReference type="PANTHER" id="PTHR30244">
    <property type="entry name" value="TRANSAMINASE"/>
    <property type="match status" value="1"/>
</dbReference>
<evidence type="ECO:0000256" key="3">
    <source>
        <dbReference type="RuleBase" id="RU004508"/>
    </source>
</evidence>
<dbReference type="GO" id="GO:0008483">
    <property type="term" value="F:transaminase activity"/>
    <property type="evidence" value="ECO:0007669"/>
    <property type="project" value="UniProtKB-KW"/>
</dbReference>
<keyword evidence="5" id="KW-1185">Reference proteome</keyword>
<dbReference type="InterPro" id="IPR015424">
    <property type="entry name" value="PyrdxlP-dep_Trfase"/>
</dbReference>
<dbReference type="CDD" id="cd00616">
    <property type="entry name" value="AHBA_syn"/>
    <property type="match status" value="1"/>
</dbReference>